<keyword evidence="1" id="KW-0175">Coiled coil</keyword>
<organism evidence="3 4">
    <name type="scientific">Thermomonospora umbrina</name>
    <dbReference type="NCBI Taxonomy" id="111806"/>
    <lineage>
        <taxon>Bacteria</taxon>
        <taxon>Bacillati</taxon>
        <taxon>Actinomycetota</taxon>
        <taxon>Actinomycetes</taxon>
        <taxon>Streptosporangiales</taxon>
        <taxon>Thermomonosporaceae</taxon>
        <taxon>Thermomonospora</taxon>
    </lineage>
</organism>
<dbReference type="AlphaFoldDB" id="A0A3D9SK42"/>
<evidence type="ECO:0000256" key="2">
    <source>
        <dbReference type="SAM" id="MobiDB-lite"/>
    </source>
</evidence>
<feature type="compositionally biased region" description="Pro residues" evidence="2">
    <location>
        <begin position="56"/>
        <end position="74"/>
    </location>
</feature>
<evidence type="ECO:0000256" key="1">
    <source>
        <dbReference type="SAM" id="Coils"/>
    </source>
</evidence>
<protein>
    <submittedName>
        <fullName evidence="3">Uncharacterized protein</fullName>
    </submittedName>
</protein>
<dbReference type="OrthoDB" id="3478996at2"/>
<comment type="caution">
    <text evidence="3">The sequence shown here is derived from an EMBL/GenBank/DDBJ whole genome shotgun (WGS) entry which is preliminary data.</text>
</comment>
<keyword evidence="4" id="KW-1185">Reference proteome</keyword>
<dbReference type="EMBL" id="QTTT01000001">
    <property type="protein sequence ID" value="REE96286.1"/>
    <property type="molecule type" value="Genomic_DNA"/>
</dbReference>
<feature type="region of interest" description="Disordered" evidence="2">
    <location>
        <begin position="48"/>
        <end position="123"/>
    </location>
</feature>
<proteinExistence type="predicted"/>
<accession>A0A3D9SK42</accession>
<dbReference type="RefSeq" id="WP_116021955.1">
    <property type="nucleotide sequence ID" value="NZ_QTTT01000001.1"/>
</dbReference>
<feature type="coiled-coil region" evidence="1">
    <location>
        <begin position="18"/>
        <end position="45"/>
    </location>
</feature>
<name>A0A3D9SK42_9ACTN</name>
<sequence length="341" mass="36456">MTWILILLCLAIAGRELYMAYDRRLPRAQAEIQELRAQVAELGRRLEEGGGASATPRPPVPEESVPGPPAPRPPADGDVRVAGPLTRKTPTGPADLSGPTRAPDPTSPLGPTDLIESPEQTRPAAKATAAAAVSAALIRRLERELGETVARLAALEHQVRVARDAEGARAMSLDALEQTVGTLYRELIDRLEGEGAVRGLLFADDTFLEPMLTAAYERCVIDAGLRMRAREPVPGNPWWTGYLLTGDDPEETALRLVARARSLRDADDPSALSALLTELARLNGDGCARIGAFTAVRARDALVCGILAEEPGEAEPAELAARLDGHATTVRWDAERFPAPA</sequence>
<dbReference type="Proteomes" id="UP000256661">
    <property type="component" value="Unassembled WGS sequence"/>
</dbReference>
<gene>
    <name evidence="3" type="ORF">DFJ69_1716</name>
</gene>
<evidence type="ECO:0000313" key="4">
    <source>
        <dbReference type="Proteomes" id="UP000256661"/>
    </source>
</evidence>
<evidence type="ECO:0000313" key="3">
    <source>
        <dbReference type="EMBL" id="REE96286.1"/>
    </source>
</evidence>
<reference evidence="3 4" key="1">
    <citation type="submission" date="2018-08" db="EMBL/GenBank/DDBJ databases">
        <title>Sequencing the genomes of 1000 actinobacteria strains.</title>
        <authorList>
            <person name="Klenk H.-P."/>
        </authorList>
    </citation>
    <scope>NUCLEOTIDE SEQUENCE [LARGE SCALE GENOMIC DNA]</scope>
    <source>
        <strain evidence="3 4">DSM 43927</strain>
    </source>
</reference>